<dbReference type="AlphaFoldDB" id="A0A5C5VIY5"/>
<accession>A0A5C5VIY5</accession>
<reference evidence="2 3" key="1">
    <citation type="submission" date="2019-02" db="EMBL/GenBank/DDBJ databases">
        <title>Deep-cultivation of Planctomycetes and their phenomic and genomic characterization uncovers novel biology.</title>
        <authorList>
            <person name="Wiegand S."/>
            <person name="Jogler M."/>
            <person name="Boedeker C."/>
            <person name="Pinto D."/>
            <person name="Vollmers J."/>
            <person name="Rivas-Marin E."/>
            <person name="Kohn T."/>
            <person name="Peeters S.H."/>
            <person name="Heuer A."/>
            <person name="Rast P."/>
            <person name="Oberbeckmann S."/>
            <person name="Bunk B."/>
            <person name="Jeske O."/>
            <person name="Meyerdierks A."/>
            <person name="Storesund J.E."/>
            <person name="Kallscheuer N."/>
            <person name="Luecker S."/>
            <person name="Lage O.M."/>
            <person name="Pohl T."/>
            <person name="Merkel B.J."/>
            <person name="Hornburger P."/>
            <person name="Mueller R.-W."/>
            <person name="Bruemmer F."/>
            <person name="Labrenz M."/>
            <person name="Spormann A.M."/>
            <person name="Op Den Camp H."/>
            <person name="Overmann J."/>
            <person name="Amann R."/>
            <person name="Jetten M.S.M."/>
            <person name="Mascher T."/>
            <person name="Medema M.H."/>
            <person name="Devos D.P."/>
            <person name="Kaster A.-K."/>
            <person name="Ovreas L."/>
            <person name="Rohde M."/>
            <person name="Galperin M.Y."/>
            <person name="Jogler C."/>
        </authorList>
    </citation>
    <scope>NUCLEOTIDE SEQUENCE [LARGE SCALE GENOMIC DNA]</scope>
    <source>
        <strain evidence="2 3">KOR34</strain>
    </source>
</reference>
<evidence type="ECO:0000313" key="3">
    <source>
        <dbReference type="Proteomes" id="UP000316714"/>
    </source>
</evidence>
<keyword evidence="3" id="KW-1185">Reference proteome</keyword>
<dbReference type="RefSeq" id="WP_146565351.1">
    <property type="nucleotide sequence ID" value="NZ_SIHJ01000001.1"/>
</dbReference>
<gene>
    <name evidence="2" type="ORF">KOR34_30290</name>
</gene>
<evidence type="ECO:0000256" key="1">
    <source>
        <dbReference type="SAM" id="SignalP"/>
    </source>
</evidence>
<dbReference type="EMBL" id="SIHJ01000001">
    <property type="protein sequence ID" value="TWT38061.1"/>
    <property type="molecule type" value="Genomic_DNA"/>
</dbReference>
<evidence type="ECO:0000313" key="2">
    <source>
        <dbReference type="EMBL" id="TWT38061.1"/>
    </source>
</evidence>
<comment type="caution">
    <text evidence="2">The sequence shown here is derived from an EMBL/GenBank/DDBJ whole genome shotgun (WGS) entry which is preliminary data.</text>
</comment>
<sequence length="118" mass="13470" precursor="true">MTSHPIRRCIPLLIVALALSLAAGVQAARQGGKEPTYRERLVLGLQARRPSEVDFVDAVVDTVERGKLPRRLVDRTFFWARERSPERNGRKLHRPIIYFQPALTKQAEKLGIKIERDS</sequence>
<feature type="chain" id="PRO_5022787012" evidence="1">
    <location>
        <begin position="28"/>
        <end position="118"/>
    </location>
</feature>
<dbReference type="OrthoDB" id="288199at2"/>
<keyword evidence="1" id="KW-0732">Signal</keyword>
<organism evidence="2 3">
    <name type="scientific">Posidoniimonas corsicana</name>
    <dbReference type="NCBI Taxonomy" id="1938618"/>
    <lineage>
        <taxon>Bacteria</taxon>
        <taxon>Pseudomonadati</taxon>
        <taxon>Planctomycetota</taxon>
        <taxon>Planctomycetia</taxon>
        <taxon>Pirellulales</taxon>
        <taxon>Lacipirellulaceae</taxon>
        <taxon>Posidoniimonas</taxon>
    </lineage>
</organism>
<dbReference type="Proteomes" id="UP000316714">
    <property type="component" value="Unassembled WGS sequence"/>
</dbReference>
<name>A0A5C5VIY5_9BACT</name>
<feature type="signal peptide" evidence="1">
    <location>
        <begin position="1"/>
        <end position="27"/>
    </location>
</feature>
<proteinExistence type="predicted"/>
<protein>
    <submittedName>
        <fullName evidence="2">Uncharacterized protein</fullName>
    </submittedName>
</protein>